<keyword evidence="3" id="KW-0804">Transcription</keyword>
<evidence type="ECO:0000313" key="5">
    <source>
        <dbReference type="EMBL" id="MCZ0704290.1"/>
    </source>
</evidence>
<dbReference type="Pfam" id="PF00356">
    <property type="entry name" value="LacI"/>
    <property type="match status" value="1"/>
</dbReference>
<dbReference type="Pfam" id="PF13377">
    <property type="entry name" value="Peripla_BP_3"/>
    <property type="match status" value="1"/>
</dbReference>
<organism evidence="5 6">
    <name type="scientific">Natronobacillus azotifigens</name>
    <dbReference type="NCBI Taxonomy" id="472978"/>
    <lineage>
        <taxon>Bacteria</taxon>
        <taxon>Bacillati</taxon>
        <taxon>Bacillota</taxon>
        <taxon>Bacilli</taxon>
        <taxon>Bacillales</taxon>
        <taxon>Bacillaceae</taxon>
        <taxon>Natronobacillus</taxon>
    </lineage>
</organism>
<gene>
    <name evidence="5" type="ORF">OWO01_13855</name>
</gene>
<proteinExistence type="predicted"/>
<dbReference type="CDD" id="cd06267">
    <property type="entry name" value="PBP1_LacI_sugar_binding-like"/>
    <property type="match status" value="1"/>
</dbReference>
<dbReference type="PANTHER" id="PTHR30146:SF109">
    <property type="entry name" value="HTH-TYPE TRANSCRIPTIONAL REGULATOR GALS"/>
    <property type="match status" value="1"/>
</dbReference>
<dbReference type="AlphaFoldDB" id="A0A9J6REV8"/>
<reference evidence="5" key="1">
    <citation type="submission" date="2022-11" db="EMBL/GenBank/DDBJ databases">
        <title>WGS of Natronobacillus azotifigens 24KS-1, an anaerobic diazotrophic haloalkaliphile from soda-rich habitats.</title>
        <authorList>
            <person name="Sorokin D.Y."/>
            <person name="Merkel A.Y."/>
        </authorList>
    </citation>
    <scope>NUCLEOTIDE SEQUENCE</scope>
    <source>
        <strain evidence="5">24KS-1</strain>
    </source>
</reference>
<dbReference type="CDD" id="cd01392">
    <property type="entry name" value="HTH_LacI"/>
    <property type="match status" value="1"/>
</dbReference>
<dbReference type="Gene3D" id="3.40.50.2300">
    <property type="match status" value="2"/>
</dbReference>
<protein>
    <submittedName>
        <fullName evidence="5">LacI family DNA-binding transcriptional regulator</fullName>
    </submittedName>
</protein>
<evidence type="ECO:0000256" key="2">
    <source>
        <dbReference type="ARBA" id="ARBA00023125"/>
    </source>
</evidence>
<dbReference type="Proteomes" id="UP001084197">
    <property type="component" value="Unassembled WGS sequence"/>
</dbReference>
<dbReference type="InterPro" id="IPR028082">
    <property type="entry name" value="Peripla_BP_I"/>
</dbReference>
<name>A0A9J6REV8_9BACI</name>
<dbReference type="InterPro" id="IPR010982">
    <property type="entry name" value="Lambda_DNA-bd_dom_sf"/>
</dbReference>
<dbReference type="SUPFAM" id="SSF53822">
    <property type="entry name" value="Periplasmic binding protein-like I"/>
    <property type="match status" value="1"/>
</dbReference>
<evidence type="ECO:0000256" key="3">
    <source>
        <dbReference type="ARBA" id="ARBA00023163"/>
    </source>
</evidence>
<dbReference type="SUPFAM" id="SSF47413">
    <property type="entry name" value="lambda repressor-like DNA-binding domains"/>
    <property type="match status" value="1"/>
</dbReference>
<accession>A0A9J6REV8</accession>
<sequence length="354" mass="39402">MRSEDLAKILGLSRSTISRVINNYPDIPQVTRDKVWKAIEEYNYAPNASARKLAGVKNKMIAIILLDIKDNEDLHHIKTTDHTLIHENPFFSPIVTAVIDQANKMDYYALVSIVYSKNDLKKVRNIFHQKLIDGAVFVGTQEAENDLIFDLIAQKHLVAMIDTSEVNNANHNAIYINADNYEGSVKAVSYLLELGHTSVGIITGNLNKLSAIERLVGFKSTLKKQGIDVTEHMIYEGDFTEASGYEGAKHFLTASNPPTAIFVSNDTMVVGAYKAISELGLRVPQDISIIGFDNSFFSPYLNPPLTTIDISFSGIAKRATTLLIESIEQEQQRGIVEKANATLVERESCQRLKK</sequence>
<dbReference type="RefSeq" id="WP_268781059.1">
    <property type="nucleotide sequence ID" value="NZ_JAPRAT010000032.1"/>
</dbReference>
<evidence type="ECO:0000256" key="1">
    <source>
        <dbReference type="ARBA" id="ARBA00023015"/>
    </source>
</evidence>
<dbReference type="InterPro" id="IPR000843">
    <property type="entry name" value="HTH_LacI"/>
</dbReference>
<evidence type="ECO:0000313" key="6">
    <source>
        <dbReference type="Proteomes" id="UP001084197"/>
    </source>
</evidence>
<comment type="caution">
    <text evidence="5">The sequence shown here is derived from an EMBL/GenBank/DDBJ whole genome shotgun (WGS) entry which is preliminary data.</text>
</comment>
<dbReference type="PROSITE" id="PS50932">
    <property type="entry name" value="HTH_LACI_2"/>
    <property type="match status" value="1"/>
</dbReference>
<evidence type="ECO:0000259" key="4">
    <source>
        <dbReference type="PROSITE" id="PS50932"/>
    </source>
</evidence>
<keyword evidence="2 5" id="KW-0238">DNA-binding</keyword>
<dbReference type="InterPro" id="IPR046335">
    <property type="entry name" value="LacI/GalR-like_sensor"/>
</dbReference>
<dbReference type="GO" id="GO:0003700">
    <property type="term" value="F:DNA-binding transcription factor activity"/>
    <property type="evidence" value="ECO:0007669"/>
    <property type="project" value="TreeGrafter"/>
</dbReference>
<dbReference type="EMBL" id="JAPRAT010000032">
    <property type="protein sequence ID" value="MCZ0704290.1"/>
    <property type="molecule type" value="Genomic_DNA"/>
</dbReference>
<dbReference type="PANTHER" id="PTHR30146">
    <property type="entry name" value="LACI-RELATED TRANSCRIPTIONAL REPRESSOR"/>
    <property type="match status" value="1"/>
</dbReference>
<dbReference type="SMART" id="SM00354">
    <property type="entry name" value="HTH_LACI"/>
    <property type="match status" value="1"/>
</dbReference>
<keyword evidence="6" id="KW-1185">Reference proteome</keyword>
<dbReference type="GO" id="GO:0000976">
    <property type="term" value="F:transcription cis-regulatory region binding"/>
    <property type="evidence" value="ECO:0007669"/>
    <property type="project" value="TreeGrafter"/>
</dbReference>
<dbReference type="Gene3D" id="1.10.260.40">
    <property type="entry name" value="lambda repressor-like DNA-binding domains"/>
    <property type="match status" value="1"/>
</dbReference>
<feature type="domain" description="HTH lacI-type" evidence="4">
    <location>
        <begin position="1"/>
        <end position="55"/>
    </location>
</feature>
<keyword evidence="1" id="KW-0805">Transcription regulation</keyword>